<accession>A0AAW9W8S6</accession>
<dbReference type="AlphaFoldDB" id="A0AAW9W8S6"/>
<feature type="non-terminal residue" evidence="2">
    <location>
        <position position="1"/>
    </location>
</feature>
<dbReference type="InterPro" id="IPR004839">
    <property type="entry name" value="Aminotransferase_I/II_large"/>
</dbReference>
<reference evidence="2" key="1">
    <citation type="submission" date="2019-11" db="EMBL/GenBank/DDBJ databases">
        <title>Growth characteristics of pneumococcus vary with the chemical composition of the capsule and with environmental conditions.</title>
        <authorList>
            <person name="Tothpal A."/>
            <person name="Desobry K."/>
            <person name="Joshi S."/>
            <person name="Wyllie A.L."/>
            <person name="Weinberger D.M."/>
        </authorList>
    </citation>
    <scope>NUCLEOTIDE SEQUENCE</scope>
    <source>
        <strain evidence="2">Pnumococcus10A</strain>
    </source>
</reference>
<dbReference type="Gene3D" id="3.40.640.10">
    <property type="entry name" value="Type I PLP-dependent aspartate aminotransferase-like (Major domain)"/>
    <property type="match status" value="1"/>
</dbReference>
<protein>
    <submittedName>
        <fullName evidence="2">Aminotransferase class I/II-fold pyridoxal phosphate-dependent enzyme</fullName>
    </submittedName>
</protein>
<feature type="domain" description="Aminotransferase class I/classII large" evidence="1">
    <location>
        <begin position="1"/>
        <end position="50"/>
    </location>
</feature>
<sequence>KSLCAPGLRIGYICANEKIVKKLEKKVIPFNVSNINQCIAEKILENFPLSLSICSDIESSFRQLDLFMEKYTTQKSEKACGFRLYQLKAKYDGNKIIDILT</sequence>
<organism evidence="2 3">
    <name type="scientific">Streptococcus pneumoniae</name>
    <dbReference type="NCBI Taxonomy" id="1313"/>
    <lineage>
        <taxon>Bacteria</taxon>
        <taxon>Bacillati</taxon>
        <taxon>Bacillota</taxon>
        <taxon>Bacilli</taxon>
        <taxon>Lactobacillales</taxon>
        <taxon>Streptococcaceae</taxon>
        <taxon>Streptococcus</taxon>
    </lineage>
</organism>
<dbReference type="Pfam" id="PF00155">
    <property type="entry name" value="Aminotran_1_2"/>
    <property type="match status" value="1"/>
</dbReference>
<evidence type="ECO:0000259" key="1">
    <source>
        <dbReference type="Pfam" id="PF00155"/>
    </source>
</evidence>
<proteinExistence type="predicted"/>
<dbReference type="Proteomes" id="UP000729182">
    <property type="component" value="Unassembled WGS sequence"/>
</dbReference>
<dbReference type="EMBL" id="WNHN01000459">
    <property type="protein sequence ID" value="MTV78109.1"/>
    <property type="molecule type" value="Genomic_DNA"/>
</dbReference>
<keyword evidence="2" id="KW-0808">Transferase</keyword>
<dbReference type="InterPro" id="IPR015421">
    <property type="entry name" value="PyrdxlP-dep_Trfase_major"/>
</dbReference>
<feature type="non-terminal residue" evidence="2">
    <location>
        <position position="101"/>
    </location>
</feature>
<keyword evidence="2" id="KW-0032">Aminotransferase</keyword>
<evidence type="ECO:0000313" key="2">
    <source>
        <dbReference type="EMBL" id="MTV78109.1"/>
    </source>
</evidence>
<dbReference type="InterPro" id="IPR015424">
    <property type="entry name" value="PyrdxlP-dep_Trfase"/>
</dbReference>
<dbReference type="GO" id="GO:0030170">
    <property type="term" value="F:pyridoxal phosphate binding"/>
    <property type="evidence" value="ECO:0007669"/>
    <property type="project" value="InterPro"/>
</dbReference>
<dbReference type="RefSeq" id="WP_155459035.1">
    <property type="nucleotide sequence ID" value="NZ_WNHN01000459.1"/>
</dbReference>
<gene>
    <name evidence="2" type="ORF">GM535_12885</name>
</gene>
<comment type="caution">
    <text evidence="2">The sequence shown here is derived from an EMBL/GenBank/DDBJ whole genome shotgun (WGS) entry which is preliminary data.</text>
</comment>
<dbReference type="SUPFAM" id="SSF53383">
    <property type="entry name" value="PLP-dependent transferases"/>
    <property type="match status" value="1"/>
</dbReference>
<dbReference type="GO" id="GO:0008483">
    <property type="term" value="F:transaminase activity"/>
    <property type="evidence" value="ECO:0007669"/>
    <property type="project" value="UniProtKB-KW"/>
</dbReference>
<name>A0AAW9W8S6_STREE</name>
<evidence type="ECO:0000313" key="3">
    <source>
        <dbReference type="Proteomes" id="UP000729182"/>
    </source>
</evidence>